<dbReference type="GO" id="GO:0005737">
    <property type="term" value="C:cytoplasm"/>
    <property type="evidence" value="ECO:0007669"/>
    <property type="project" value="UniProtKB-SubCell"/>
</dbReference>
<dbReference type="EC" id="1.16.3.2" evidence="7"/>
<dbReference type="GO" id="GO:0008199">
    <property type="term" value="F:ferric iron binding"/>
    <property type="evidence" value="ECO:0007669"/>
    <property type="project" value="InterPro"/>
</dbReference>
<dbReference type="InterPro" id="IPR009040">
    <property type="entry name" value="Ferritin-like_diiron"/>
</dbReference>
<evidence type="ECO:0000256" key="2">
    <source>
        <dbReference type="ARBA" id="ARBA00022434"/>
    </source>
</evidence>
<dbReference type="PROSITE" id="PS50905">
    <property type="entry name" value="FERRITIN_LIKE"/>
    <property type="match status" value="1"/>
</dbReference>
<dbReference type="PANTHER" id="PTHR11431:SF127">
    <property type="entry name" value="BACTERIAL NON-HEME FERRITIN"/>
    <property type="match status" value="1"/>
</dbReference>
<dbReference type="PROSITE" id="PS51257">
    <property type="entry name" value="PROKAR_LIPOPROTEIN"/>
    <property type="match status" value="1"/>
</dbReference>
<comment type="catalytic activity">
    <reaction evidence="7">
        <text>4 Fe(2+) + O2 + 6 H2O = 4 iron(III) oxide-hydroxide + 12 H(+)</text>
        <dbReference type="Rhea" id="RHEA:11972"/>
        <dbReference type="ChEBI" id="CHEBI:15377"/>
        <dbReference type="ChEBI" id="CHEBI:15378"/>
        <dbReference type="ChEBI" id="CHEBI:15379"/>
        <dbReference type="ChEBI" id="CHEBI:29033"/>
        <dbReference type="ChEBI" id="CHEBI:78619"/>
        <dbReference type="EC" id="1.16.3.2"/>
    </reaction>
</comment>
<feature type="domain" description="Ferritin-like diiron" evidence="8">
    <location>
        <begin position="4"/>
        <end position="149"/>
    </location>
</feature>
<reference evidence="10" key="1">
    <citation type="submission" date="2016-10" db="EMBL/GenBank/DDBJ databases">
        <authorList>
            <person name="Varghese N."/>
            <person name="Submissions S."/>
        </authorList>
    </citation>
    <scope>NUCLEOTIDE SEQUENCE [LARGE SCALE GENOMIC DNA]</scope>
    <source>
        <strain evidence="10">DSM 24450</strain>
    </source>
</reference>
<name>A0A1I6R525_9FLAO</name>
<dbReference type="Proteomes" id="UP000199312">
    <property type="component" value="Unassembled WGS sequence"/>
</dbReference>
<dbReference type="CDD" id="cd01055">
    <property type="entry name" value="Nonheme_Ferritin"/>
    <property type="match status" value="1"/>
</dbReference>
<feature type="binding site" evidence="6">
    <location>
        <position position="131"/>
    </location>
    <ligand>
        <name>Fe cation</name>
        <dbReference type="ChEBI" id="CHEBI:24875"/>
        <label>1</label>
    </ligand>
</feature>
<dbReference type="InterPro" id="IPR008331">
    <property type="entry name" value="Ferritin_DPS_dom"/>
</dbReference>
<evidence type="ECO:0000259" key="8">
    <source>
        <dbReference type="PROSITE" id="PS50905"/>
    </source>
</evidence>
<keyword evidence="10" id="KW-1185">Reference proteome</keyword>
<comment type="similarity">
    <text evidence="1 7">Belongs to the ferritin family. Prokaryotic subfamily.</text>
</comment>
<keyword evidence="5 6" id="KW-0408">Iron</keyword>
<dbReference type="RefSeq" id="WP_090226282.1">
    <property type="nucleotide sequence ID" value="NZ_FOZP01000005.1"/>
</dbReference>
<evidence type="ECO:0000256" key="3">
    <source>
        <dbReference type="ARBA" id="ARBA00022723"/>
    </source>
</evidence>
<dbReference type="Gene3D" id="1.20.1260.10">
    <property type="match status" value="1"/>
</dbReference>
<evidence type="ECO:0000256" key="5">
    <source>
        <dbReference type="ARBA" id="ARBA00023004"/>
    </source>
</evidence>
<dbReference type="GO" id="GO:0006879">
    <property type="term" value="P:intracellular iron ion homeostasis"/>
    <property type="evidence" value="ECO:0007669"/>
    <property type="project" value="UniProtKB-KW"/>
</dbReference>
<protein>
    <recommendedName>
        <fullName evidence="7">Ferritin</fullName>
        <ecNumber evidence="7">1.16.3.2</ecNumber>
    </recommendedName>
</protein>
<dbReference type="AlphaFoldDB" id="A0A1I6R525"/>
<feature type="binding site" evidence="6">
    <location>
        <position position="98"/>
    </location>
    <ligand>
        <name>Fe cation</name>
        <dbReference type="ChEBI" id="CHEBI:24875"/>
        <label>1</label>
    </ligand>
</feature>
<dbReference type="PANTHER" id="PTHR11431">
    <property type="entry name" value="FERRITIN"/>
    <property type="match status" value="1"/>
</dbReference>
<evidence type="ECO:0000256" key="7">
    <source>
        <dbReference type="RuleBase" id="RU361145"/>
    </source>
</evidence>
<feature type="binding site" evidence="6">
    <location>
        <position position="54"/>
    </location>
    <ligand>
        <name>Fe cation</name>
        <dbReference type="ChEBI" id="CHEBI:24875"/>
        <label>1</label>
    </ligand>
</feature>
<dbReference type="InterPro" id="IPR012347">
    <property type="entry name" value="Ferritin-like"/>
</dbReference>
<comment type="function">
    <text evidence="7">Iron-storage protein.</text>
</comment>
<accession>A0A1I6R525</accession>
<evidence type="ECO:0000313" key="10">
    <source>
        <dbReference type="Proteomes" id="UP000199312"/>
    </source>
</evidence>
<keyword evidence="7" id="KW-0963">Cytoplasm</keyword>
<dbReference type="GO" id="GO:0006826">
    <property type="term" value="P:iron ion transport"/>
    <property type="evidence" value="ECO:0007669"/>
    <property type="project" value="InterPro"/>
</dbReference>
<dbReference type="OrthoDB" id="9801481at2"/>
<organism evidence="9 10">
    <name type="scientific">Lutibacter maritimus</name>
    <dbReference type="NCBI Taxonomy" id="593133"/>
    <lineage>
        <taxon>Bacteria</taxon>
        <taxon>Pseudomonadati</taxon>
        <taxon>Bacteroidota</taxon>
        <taxon>Flavobacteriia</taxon>
        <taxon>Flavobacteriales</taxon>
        <taxon>Flavobacteriaceae</taxon>
        <taxon>Lutibacter</taxon>
    </lineage>
</organism>
<gene>
    <name evidence="9" type="ORF">SAMN04488006_2229</name>
</gene>
<dbReference type="GO" id="GO:0016491">
    <property type="term" value="F:oxidoreductase activity"/>
    <property type="evidence" value="ECO:0007669"/>
    <property type="project" value="UniProtKB-KW"/>
</dbReference>
<feature type="binding site" evidence="6">
    <location>
        <position position="21"/>
    </location>
    <ligand>
        <name>Fe cation</name>
        <dbReference type="ChEBI" id="CHEBI:24875"/>
        <label>1</label>
    </ligand>
</feature>
<dbReference type="EMBL" id="FOZP01000005">
    <property type="protein sequence ID" value="SFS59871.1"/>
    <property type="molecule type" value="Genomic_DNA"/>
</dbReference>
<keyword evidence="4" id="KW-0560">Oxidoreductase</keyword>
<dbReference type="InterPro" id="IPR009078">
    <property type="entry name" value="Ferritin-like_SF"/>
</dbReference>
<keyword evidence="3 6" id="KW-0479">Metal-binding</keyword>
<feature type="binding site" evidence="6">
    <location>
        <position position="57"/>
    </location>
    <ligand>
        <name>Fe cation</name>
        <dbReference type="ChEBI" id="CHEBI:24875"/>
        <label>1</label>
    </ligand>
</feature>
<dbReference type="GO" id="GO:0008198">
    <property type="term" value="F:ferrous iron binding"/>
    <property type="evidence" value="ECO:0007669"/>
    <property type="project" value="TreeGrafter"/>
</dbReference>
<evidence type="ECO:0000256" key="1">
    <source>
        <dbReference type="ARBA" id="ARBA00006950"/>
    </source>
</evidence>
<sequence>MENKRISDAMEKMLNEQMTREAYQAQVYLSYGCWAEENSFAGVSEFLYKHMQEERNHMFKFVKYILDRGGSVTIEAIKAAPKNPSDIGDCLQKILKHEIDNSKEIDKIVNLAHKEKDWASFNFAQWFVKEQIEEESLINELIDKYTIASKEVKDNANLYEMDKDFAKASHEATVPREEKIQ</sequence>
<proteinExistence type="inferred from homology"/>
<dbReference type="Pfam" id="PF00210">
    <property type="entry name" value="Ferritin"/>
    <property type="match status" value="1"/>
</dbReference>
<evidence type="ECO:0000256" key="4">
    <source>
        <dbReference type="ARBA" id="ARBA00023002"/>
    </source>
</evidence>
<dbReference type="InterPro" id="IPR041719">
    <property type="entry name" value="Ferritin_prok"/>
</dbReference>
<dbReference type="SUPFAM" id="SSF47240">
    <property type="entry name" value="Ferritin-like"/>
    <property type="match status" value="1"/>
</dbReference>
<dbReference type="InterPro" id="IPR001519">
    <property type="entry name" value="Ferritin"/>
</dbReference>
<dbReference type="STRING" id="593133.SAMN04488006_2229"/>
<evidence type="ECO:0000313" key="9">
    <source>
        <dbReference type="EMBL" id="SFS59871.1"/>
    </source>
</evidence>
<comment type="subcellular location">
    <subcellularLocation>
        <location evidence="7">Cytoplasm</location>
    </subcellularLocation>
</comment>
<evidence type="ECO:0000256" key="6">
    <source>
        <dbReference type="PIRSR" id="PIRSR601519-1"/>
    </source>
</evidence>
<keyword evidence="2 7" id="KW-0409">Iron storage</keyword>